<name>A0AAD9L5Y9_PAPLA</name>
<feature type="compositionally biased region" description="Low complexity" evidence="2">
    <location>
        <begin position="1"/>
        <end position="15"/>
    </location>
</feature>
<organism evidence="4 5">
    <name type="scientific">Papiliotrema laurentii</name>
    <name type="common">Cryptococcus laurentii</name>
    <dbReference type="NCBI Taxonomy" id="5418"/>
    <lineage>
        <taxon>Eukaryota</taxon>
        <taxon>Fungi</taxon>
        <taxon>Dikarya</taxon>
        <taxon>Basidiomycota</taxon>
        <taxon>Agaricomycotina</taxon>
        <taxon>Tremellomycetes</taxon>
        <taxon>Tremellales</taxon>
        <taxon>Rhynchogastremaceae</taxon>
        <taxon>Papiliotrema</taxon>
    </lineage>
</organism>
<dbReference type="GO" id="GO:0140469">
    <property type="term" value="P:GCN2-mediated signaling"/>
    <property type="evidence" value="ECO:0007669"/>
    <property type="project" value="TreeGrafter"/>
</dbReference>
<dbReference type="InterPro" id="IPR020568">
    <property type="entry name" value="Ribosomal_Su5_D2-typ_SF"/>
</dbReference>
<dbReference type="Gene3D" id="3.30.230.30">
    <property type="entry name" value="Impact, N-terminal domain"/>
    <property type="match status" value="1"/>
</dbReference>
<dbReference type="GO" id="GO:0005737">
    <property type="term" value="C:cytoplasm"/>
    <property type="evidence" value="ECO:0007669"/>
    <property type="project" value="TreeGrafter"/>
</dbReference>
<evidence type="ECO:0000313" key="4">
    <source>
        <dbReference type="EMBL" id="KAK1924890.1"/>
    </source>
</evidence>
<protein>
    <recommendedName>
        <fullName evidence="3">Impact N-terminal domain-containing protein</fullName>
    </recommendedName>
</protein>
<sequence length="300" mass="32733">MSGTKRAASPPASSSKHARPDLSPPRPQSLHAWLHPETPPPLMTHSPPLHESTSTFLSFSISFVAPSHITTDAALTKEARRMVRELNVVGHVGEEIVEGEHGAFTEGAGKITNSKGKERAREPDHRMWAVRTLVLKDGRDGTKGEDDYQLLEASYDDGEKFGGERVLKIQREERAVDVLTICCRWYGGDMIGPIRFQHIGLTAKTSIQALSKLSTLRDLRLILEGLDADIEALRASINPPTTSAGASARDKAAQGGKYDEIQDTVKLERLIAAREKTKTALEARVGWATIDQARTEGATG</sequence>
<reference evidence="4" key="1">
    <citation type="submission" date="2023-02" db="EMBL/GenBank/DDBJ databases">
        <title>Identification and recombinant expression of a fungal hydrolase from Papiliotrema laurentii that hydrolyzes apple cutin and clears colloidal polyester polyurethane.</title>
        <authorList>
            <consortium name="DOE Joint Genome Institute"/>
            <person name="Roman V.A."/>
            <person name="Bojanowski C."/>
            <person name="Crable B.R."/>
            <person name="Wagner D.N."/>
            <person name="Hung C.S."/>
            <person name="Nadeau L.J."/>
            <person name="Schratz L."/>
            <person name="Haridas S."/>
            <person name="Pangilinan J."/>
            <person name="Lipzen A."/>
            <person name="Na H."/>
            <person name="Yan M."/>
            <person name="Ng V."/>
            <person name="Grigoriev I.V."/>
            <person name="Spatafora J.W."/>
            <person name="Barlow D."/>
            <person name="Biffinger J."/>
            <person name="Kelley-Loughnane N."/>
            <person name="Varaljay V.A."/>
            <person name="Crookes-Goodson W.J."/>
        </authorList>
    </citation>
    <scope>NUCLEOTIDE SEQUENCE</scope>
    <source>
        <strain evidence="4">5307AH</strain>
    </source>
</reference>
<dbReference type="PANTHER" id="PTHR16301:SF25">
    <property type="entry name" value="PROTEIN IMPACT"/>
    <property type="match status" value="1"/>
</dbReference>
<dbReference type="InterPro" id="IPR001498">
    <property type="entry name" value="Impact_N"/>
</dbReference>
<dbReference type="Proteomes" id="UP001182556">
    <property type="component" value="Unassembled WGS sequence"/>
</dbReference>
<dbReference type="GO" id="GO:0006446">
    <property type="term" value="P:regulation of translational initiation"/>
    <property type="evidence" value="ECO:0007669"/>
    <property type="project" value="TreeGrafter"/>
</dbReference>
<feature type="region of interest" description="Disordered" evidence="2">
    <location>
        <begin position="1"/>
        <end position="49"/>
    </location>
</feature>
<dbReference type="PANTHER" id="PTHR16301">
    <property type="entry name" value="IMPACT-RELATED"/>
    <property type="match status" value="1"/>
</dbReference>
<evidence type="ECO:0000313" key="5">
    <source>
        <dbReference type="Proteomes" id="UP001182556"/>
    </source>
</evidence>
<evidence type="ECO:0000256" key="2">
    <source>
        <dbReference type="SAM" id="MobiDB-lite"/>
    </source>
</evidence>
<evidence type="ECO:0000259" key="3">
    <source>
        <dbReference type="Pfam" id="PF01205"/>
    </source>
</evidence>
<gene>
    <name evidence="4" type="ORF">DB88DRAFT_487220</name>
</gene>
<dbReference type="AlphaFoldDB" id="A0AAD9L5Y9"/>
<comment type="caution">
    <text evidence="4">The sequence shown here is derived from an EMBL/GenBank/DDBJ whole genome shotgun (WGS) entry which is preliminary data.</text>
</comment>
<comment type="similarity">
    <text evidence="1">Belongs to the IMPACT family.</text>
</comment>
<accession>A0AAD9L5Y9</accession>
<evidence type="ECO:0000256" key="1">
    <source>
        <dbReference type="ARBA" id="ARBA00007665"/>
    </source>
</evidence>
<proteinExistence type="inferred from homology"/>
<dbReference type="InterPro" id="IPR023582">
    <property type="entry name" value="Impact"/>
</dbReference>
<keyword evidence="5" id="KW-1185">Reference proteome</keyword>
<dbReference type="Pfam" id="PF01205">
    <property type="entry name" value="Impact_N"/>
    <property type="match status" value="1"/>
</dbReference>
<dbReference type="SUPFAM" id="SSF54211">
    <property type="entry name" value="Ribosomal protein S5 domain 2-like"/>
    <property type="match status" value="1"/>
</dbReference>
<dbReference type="EMBL" id="JAODAN010000004">
    <property type="protein sequence ID" value="KAK1924890.1"/>
    <property type="molecule type" value="Genomic_DNA"/>
</dbReference>
<dbReference type="InterPro" id="IPR036956">
    <property type="entry name" value="Impact_N_sf"/>
</dbReference>
<feature type="domain" description="Impact N-terminal" evidence="3">
    <location>
        <begin position="117"/>
        <end position="205"/>
    </location>
</feature>